<organism evidence="3">
    <name type="scientific">Blastobotrys adeninivorans</name>
    <name type="common">Yeast</name>
    <name type="synonym">Arxula adeninivorans</name>
    <dbReference type="NCBI Taxonomy" id="409370"/>
    <lineage>
        <taxon>Eukaryota</taxon>
        <taxon>Fungi</taxon>
        <taxon>Dikarya</taxon>
        <taxon>Ascomycota</taxon>
        <taxon>Saccharomycotina</taxon>
        <taxon>Dipodascomycetes</taxon>
        <taxon>Dipodascales</taxon>
        <taxon>Trichomonascaceae</taxon>
        <taxon>Blastobotrys</taxon>
    </lineage>
</organism>
<reference evidence="3" key="2">
    <citation type="submission" date="2014-06" db="EMBL/GenBank/DDBJ databases">
        <title>The complete genome of Blastobotrys (Arxula) adeninivorans LS3 - a yeast of biotechnological interest.</title>
        <authorList>
            <person name="Kunze G."/>
            <person name="Gaillardin C."/>
            <person name="Czernicka M."/>
            <person name="Durrens P."/>
            <person name="Martin T."/>
            <person name="Boer E."/>
            <person name="Gabaldon T."/>
            <person name="Cruz J."/>
            <person name="Talla E."/>
            <person name="Marck C."/>
            <person name="Goffeau A."/>
            <person name="Barbe V."/>
            <person name="Baret P."/>
            <person name="Baronian K."/>
            <person name="Beier S."/>
            <person name="Bleykasten C."/>
            <person name="Bode R."/>
            <person name="Casaregola S."/>
            <person name="Despons L."/>
            <person name="Fairhead C."/>
            <person name="Giersberg M."/>
            <person name="Gierski P."/>
            <person name="Hahnel U."/>
            <person name="Hartmann A."/>
            <person name="Jankowska D."/>
            <person name="Jubin C."/>
            <person name="Jung P."/>
            <person name="Lafontaine I."/>
            <person name="Leh-Louis V."/>
            <person name="Lemaire M."/>
            <person name="Marcet-Houben M."/>
            <person name="Mascher M."/>
            <person name="Morel G."/>
            <person name="Richard G.-F."/>
            <person name="Riechen J."/>
            <person name="Sacerdot C."/>
            <person name="Sarkar A."/>
            <person name="Savel G."/>
            <person name="Schacherer J."/>
            <person name="Sherman D."/>
            <person name="Straub M.-L."/>
            <person name="Stein N."/>
            <person name="Thierry A."/>
            <person name="Trautwein-Schult A."/>
            <person name="Westhof E."/>
            <person name="Worch S."/>
            <person name="Dujon B."/>
            <person name="Souciet J.-L."/>
            <person name="Wincker P."/>
            <person name="Scholz U."/>
            <person name="Neuveglise N."/>
        </authorList>
    </citation>
    <scope>NUCLEOTIDE SEQUENCE</scope>
    <source>
        <strain evidence="3">LS3</strain>
    </source>
</reference>
<dbReference type="Pfam" id="PF11055">
    <property type="entry name" value="Gsf2"/>
    <property type="match status" value="1"/>
</dbReference>
<dbReference type="AlphaFoldDB" id="A0A060TGY7"/>
<name>A0A060TGY7_BLAAD</name>
<evidence type="ECO:0000256" key="1">
    <source>
        <dbReference type="SAM" id="MobiDB-lite"/>
    </source>
</evidence>
<reference evidence="3" key="1">
    <citation type="submission" date="2014-02" db="EMBL/GenBank/DDBJ databases">
        <authorList>
            <person name="Genoscope - CEA"/>
        </authorList>
    </citation>
    <scope>NUCLEOTIDE SEQUENCE</scope>
    <source>
        <strain evidence="3">LS3</strain>
    </source>
</reference>
<keyword evidence="2" id="KW-0812">Transmembrane</keyword>
<feature type="region of interest" description="Disordered" evidence="1">
    <location>
        <begin position="375"/>
        <end position="395"/>
    </location>
</feature>
<feature type="transmembrane region" description="Helical" evidence="2">
    <location>
        <begin position="173"/>
        <end position="194"/>
    </location>
</feature>
<dbReference type="PhylomeDB" id="A0A060TGY7"/>
<dbReference type="InterPro" id="IPR022757">
    <property type="entry name" value="Gsf2"/>
</dbReference>
<keyword evidence="2" id="KW-0472">Membrane</keyword>
<proteinExistence type="predicted"/>
<sequence>MEKKEKTMDVYIRMNEDFERDYCFNVKVDAPVKSLLKIFDTLPMILSPSYFYDPRPIGFAVSKHPGFLTGEGALLFHPEATNEKYLIKVDQDAKIGDVAWEGQLIVPIWSYNYSRLIKVLTFLGTWLYMDLPEYISPTPGTAPTTLIFNAAAKVFPALADDTPSAFNSHTWQWVFFVLHILKCGLIYLILWVGGLNPVSFNPIKARKFRNREITREKLIEVGWTSARRATPSEWREENRKLKIESAGGIVKAYHAGLLEGIGTAGVYLGPGEGWDTPRDGSTKSAKAGAFLVGEKYFKDIYSVLGKKLAAAEEDAQPQIIRAFRRSGPENGPEDLVQRYQERKALGDGDYNQDGAEQTIKDFRELQALKEKKRKELEELAKDDNNTNNNDDEDGN</sequence>
<feature type="compositionally biased region" description="Basic and acidic residues" evidence="1">
    <location>
        <begin position="375"/>
        <end position="384"/>
    </location>
</feature>
<evidence type="ECO:0000256" key="2">
    <source>
        <dbReference type="SAM" id="Phobius"/>
    </source>
</evidence>
<keyword evidence="2" id="KW-1133">Transmembrane helix</keyword>
<evidence type="ECO:0000313" key="3">
    <source>
        <dbReference type="EMBL" id="CDP38436.1"/>
    </source>
</evidence>
<protein>
    <submittedName>
        <fullName evidence="3">ARAD1D34628p</fullName>
    </submittedName>
</protein>
<gene>
    <name evidence="3" type="ORF">GNLVRS02_ARAD1D34628g</name>
</gene>
<accession>A0A060TGY7</accession>
<dbReference type="EMBL" id="HG937694">
    <property type="protein sequence ID" value="CDP38436.1"/>
    <property type="molecule type" value="Genomic_DNA"/>
</dbReference>